<dbReference type="Proteomes" id="UP000759537">
    <property type="component" value="Unassembled WGS sequence"/>
</dbReference>
<gene>
    <name evidence="2" type="ORF">DFH94DRAFT_693089</name>
</gene>
<evidence type="ECO:0000256" key="1">
    <source>
        <dbReference type="SAM" id="MobiDB-lite"/>
    </source>
</evidence>
<evidence type="ECO:0000313" key="2">
    <source>
        <dbReference type="EMBL" id="KAF8479637.1"/>
    </source>
</evidence>
<dbReference type="AlphaFoldDB" id="A0A9P5MVF2"/>
<reference evidence="2" key="1">
    <citation type="submission" date="2019-10" db="EMBL/GenBank/DDBJ databases">
        <authorList>
            <consortium name="DOE Joint Genome Institute"/>
            <person name="Kuo A."/>
            <person name="Miyauchi S."/>
            <person name="Kiss E."/>
            <person name="Drula E."/>
            <person name="Kohler A."/>
            <person name="Sanchez-Garcia M."/>
            <person name="Andreopoulos B."/>
            <person name="Barry K.W."/>
            <person name="Bonito G."/>
            <person name="Buee M."/>
            <person name="Carver A."/>
            <person name="Chen C."/>
            <person name="Cichocki N."/>
            <person name="Clum A."/>
            <person name="Culley D."/>
            <person name="Crous P.W."/>
            <person name="Fauchery L."/>
            <person name="Girlanda M."/>
            <person name="Hayes R."/>
            <person name="Keri Z."/>
            <person name="LaButti K."/>
            <person name="Lipzen A."/>
            <person name="Lombard V."/>
            <person name="Magnuson J."/>
            <person name="Maillard F."/>
            <person name="Morin E."/>
            <person name="Murat C."/>
            <person name="Nolan M."/>
            <person name="Ohm R."/>
            <person name="Pangilinan J."/>
            <person name="Pereira M."/>
            <person name="Perotto S."/>
            <person name="Peter M."/>
            <person name="Riley R."/>
            <person name="Sitrit Y."/>
            <person name="Stielow B."/>
            <person name="Szollosi G."/>
            <person name="Zifcakova L."/>
            <person name="Stursova M."/>
            <person name="Spatafora J.W."/>
            <person name="Tedersoo L."/>
            <person name="Vaario L.-M."/>
            <person name="Yamada A."/>
            <person name="Yan M."/>
            <person name="Wang P."/>
            <person name="Xu J."/>
            <person name="Bruns T."/>
            <person name="Baldrian P."/>
            <person name="Vilgalys R."/>
            <person name="Henrissat B."/>
            <person name="Grigoriev I.V."/>
            <person name="Hibbett D."/>
            <person name="Nagy L.G."/>
            <person name="Martin F.M."/>
        </authorList>
    </citation>
    <scope>NUCLEOTIDE SEQUENCE</scope>
    <source>
        <strain evidence="2">Prilba</strain>
    </source>
</reference>
<name>A0A9P5MVF2_9AGAM</name>
<evidence type="ECO:0000313" key="3">
    <source>
        <dbReference type="Proteomes" id="UP000759537"/>
    </source>
</evidence>
<feature type="region of interest" description="Disordered" evidence="1">
    <location>
        <begin position="293"/>
        <end position="321"/>
    </location>
</feature>
<keyword evidence="3" id="KW-1185">Reference proteome</keyword>
<comment type="caution">
    <text evidence="2">The sequence shown here is derived from an EMBL/GenBank/DDBJ whole genome shotgun (WGS) entry which is preliminary data.</text>
</comment>
<organism evidence="2 3">
    <name type="scientific">Russula ochroleuca</name>
    <dbReference type="NCBI Taxonomy" id="152965"/>
    <lineage>
        <taxon>Eukaryota</taxon>
        <taxon>Fungi</taxon>
        <taxon>Dikarya</taxon>
        <taxon>Basidiomycota</taxon>
        <taxon>Agaricomycotina</taxon>
        <taxon>Agaricomycetes</taxon>
        <taxon>Russulales</taxon>
        <taxon>Russulaceae</taxon>
        <taxon>Russula</taxon>
    </lineage>
</organism>
<accession>A0A9P5MVF2</accession>
<dbReference type="EMBL" id="WHVB01000009">
    <property type="protein sequence ID" value="KAF8479637.1"/>
    <property type="molecule type" value="Genomic_DNA"/>
</dbReference>
<feature type="compositionally biased region" description="Basic and acidic residues" evidence="1">
    <location>
        <begin position="293"/>
        <end position="314"/>
    </location>
</feature>
<protein>
    <submittedName>
        <fullName evidence="2">Uncharacterized protein</fullName>
    </submittedName>
</protein>
<dbReference type="OrthoDB" id="3216537at2759"/>
<sequence length="415" mass="46074">MSYLEPDDTHITVGPFANVQALDGLPPILRTGNAIPGGPGPAHRLGVHLSEGCLVTKVVQYTNELAHWVNAARGDPSRARDIETILSIELRITSYRQGFTLNDQCNLAFRMSAETCVYINYIIMYAALDKYAFIAVTPSLATLADLVTVVKEDNDRRQGILDETGRCPLRQIDFSRECIRNPSLELIALRPEHFLVNAALTVYRPGQGAPINYVAAQDRRLRETVDPNSPRMPPFRQTSIRTPEYKRLNVFLIALNADIKFRRYFNEPNPYGPLPQDVIDTMHQTVELVREIYRKPERKDGPSELRRNQPRDARPQGPLIDPDYGSQGIGMEVEENGGAITPSAMTAWQPFWGFILDAHQCGFATPIASIAVRVGLAESDVGHDGLEGIGLTGLIDDWWADTGDASVRLRTGVTG</sequence>
<proteinExistence type="predicted"/>
<reference evidence="2" key="2">
    <citation type="journal article" date="2020" name="Nat. Commun.">
        <title>Large-scale genome sequencing of mycorrhizal fungi provides insights into the early evolution of symbiotic traits.</title>
        <authorList>
            <person name="Miyauchi S."/>
            <person name="Kiss E."/>
            <person name="Kuo A."/>
            <person name="Drula E."/>
            <person name="Kohler A."/>
            <person name="Sanchez-Garcia M."/>
            <person name="Morin E."/>
            <person name="Andreopoulos B."/>
            <person name="Barry K.W."/>
            <person name="Bonito G."/>
            <person name="Buee M."/>
            <person name="Carver A."/>
            <person name="Chen C."/>
            <person name="Cichocki N."/>
            <person name="Clum A."/>
            <person name="Culley D."/>
            <person name="Crous P.W."/>
            <person name="Fauchery L."/>
            <person name="Girlanda M."/>
            <person name="Hayes R.D."/>
            <person name="Keri Z."/>
            <person name="LaButti K."/>
            <person name="Lipzen A."/>
            <person name="Lombard V."/>
            <person name="Magnuson J."/>
            <person name="Maillard F."/>
            <person name="Murat C."/>
            <person name="Nolan M."/>
            <person name="Ohm R.A."/>
            <person name="Pangilinan J."/>
            <person name="Pereira M.F."/>
            <person name="Perotto S."/>
            <person name="Peter M."/>
            <person name="Pfister S."/>
            <person name="Riley R."/>
            <person name="Sitrit Y."/>
            <person name="Stielow J.B."/>
            <person name="Szollosi G."/>
            <person name="Zifcakova L."/>
            <person name="Stursova M."/>
            <person name="Spatafora J.W."/>
            <person name="Tedersoo L."/>
            <person name="Vaario L.M."/>
            <person name="Yamada A."/>
            <person name="Yan M."/>
            <person name="Wang P."/>
            <person name="Xu J."/>
            <person name="Bruns T."/>
            <person name="Baldrian P."/>
            <person name="Vilgalys R."/>
            <person name="Dunand C."/>
            <person name="Henrissat B."/>
            <person name="Grigoriev I.V."/>
            <person name="Hibbett D."/>
            <person name="Nagy L.G."/>
            <person name="Martin F.M."/>
        </authorList>
    </citation>
    <scope>NUCLEOTIDE SEQUENCE</scope>
    <source>
        <strain evidence="2">Prilba</strain>
    </source>
</reference>